<dbReference type="Proteomes" id="UP000886998">
    <property type="component" value="Unassembled WGS sequence"/>
</dbReference>
<comment type="caution">
    <text evidence="2">The sequence shown here is derived from an EMBL/GenBank/DDBJ whole genome shotgun (WGS) entry which is preliminary data.</text>
</comment>
<feature type="region of interest" description="Disordered" evidence="1">
    <location>
        <begin position="45"/>
        <end position="205"/>
    </location>
</feature>
<dbReference type="OrthoDB" id="6436972at2759"/>
<dbReference type="AlphaFoldDB" id="A0A8X6YSK5"/>
<feature type="compositionally biased region" description="Polar residues" evidence="1">
    <location>
        <begin position="86"/>
        <end position="102"/>
    </location>
</feature>
<proteinExistence type="predicted"/>
<gene>
    <name evidence="2" type="primary">AVEN_150613_1</name>
    <name evidence="2" type="ORF">TNIN_388391</name>
</gene>
<name>A0A8X6YSK5_9ARAC</name>
<keyword evidence="3" id="KW-1185">Reference proteome</keyword>
<evidence type="ECO:0000256" key="1">
    <source>
        <dbReference type="SAM" id="MobiDB-lite"/>
    </source>
</evidence>
<sequence length="205" mass="22407">MELRFLRFFLPLSKKCPEPFSVKTPHGDSGEERTLKRVYKRCPAKEHAIQKSKEATPDVIRYSSTPSDDNVGGNFNPPAKFGSWGQLLSSSGKRQYSSLQQNNPPPPISATTSTLPRVAAQRRHQQQLYPAGLSSESESSGASPSSSDEDGDEDEEDDEEENDVENHSDATTCTGSDMALAASRSDQLKEKSKVKLGNIPECSTS</sequence>
<feature type="compositionally biased region" description="Basic and acidic residues" evidence="1">
    <location>
        <begin position="45"/>
        <end position="56"/>
    </location>
</feature>
<accession>A0A8X6YSK5</accession>
<reference evidence="2" key="1">
    <citation type="submission" date="2020-08" db="EMBL/GenBank/DDBJ databases">
        <title>Multicomponent nature underlies the extraordinary mechanical properties of spider dragline silk.</title>
        <authorList>
            <person name="Kono N."/>
            <person name="Nakamura H."/>
            <person name="Mori M."/>
            <person name="Yoshida Y."/>
            <person name="Ohtoshi R."/>
            <person name="Malay A.D."/>
            <person name="Moran D.A.P."/>
            <person name="Tomita M."/>
            <person name="Numata K."/>
            <person name="Arakawa K."/>
        </authorList>
    </citation>
    <scope>NUCLEOTIDE SEQUENCE</scope>
</reference>
<dbReference type="EMBL" id="BMAV01021048">
    <property type="protein sequence ID" value="GFY74954.1"/>
    <property type="molecule type" value="Genomic_DNA"/>
</dbReference>
<evidence type="ECO:0000313" key="2">
    <source>
        <dbReference type="EMBL" id="GFY74954.1"/>
    </source>
</evidence>
<feature type="compositionally biased region" description="Acidic residues" evidence="1">
    <location>
        <begin position="147"/>
        <end position="163"/>
    </location>
</feature>
<evidence type="ECO:0000313" key="3">
    <source>
        <dbReference type="Proteomes" id="UP000886998"/>
    </source>
</evidence>
<protein>
    <submittedName>
        <fullName evidence="2">Uncharacterized protein</fullName>
    </submittedName>
</protein>
<organism evidence="2 3">
    <name type="scientific">Trichonephila inaurata madagascariensis</name>
    <dbReference type="NCBI Taxonomy" id="2747483"/>
    <lineage>
        <taxon>Eukaryota</taxon>
        <taxon>Metazoa</taxon>
        <taxon>Ecdysozoa</taxon>
        <taxon>Arthropoda</taxon>
        <taxon>Chelicerata</taxon>
        <taxon>Arachnida</taxon>
        <taxon>Araneae</taxon>
        <taxon>Araneomorphae</taxon>
        <taxon>Entelegynae</taxon>
        <taxon>Araneoidea</taxon>
        <taxon>Nephilidae</taxon>
        <taxon>Trichonephila</taxon>
        <taxon>Trichonephila inaurata</taxon>
    </lineage>
</organism>
<feature type="compositionally biased region" description="Low complexity" evidence="1">
    <location>
        <begin position="134"/>
        <end position="146"/>
    </location>
</feature>